<dbReference type="AlphaFoldDB" id="A0A345BVN4"/>
<sequence length="346" mass="39443">MKNKRKMFGRLSRSAEEKIKCNLGKGEKRMYIADAHCDALLQLWSDDTKDFETDPVVNGDALKKGDVNAQVFAVFDPVYERRDDGFSIILRQLDVFHEKVRTHSRITYAPGEPLRTESRKTRAILALEGADAVSDDWMRWRLLKRLGIESVGLTWNEGNSLAAGCFEQKANGLSNKGEAVVDWLKAEGMILDGAHLNEQSFYEALERCGTFFVSHANARGVHDHVRNLTDEQLRMVKEKNGLIGMTFFSSFINGEKEAGFADLARHIDEVSSRIGPEYIGFGSDFDGIAFPVKRLEGPHRLPALLDWLLTRYKEEDVKRWAGENFRTFYNRHIEKNKTAIQRGRLQ</sequence>
<keyword evidence="2" id="KW-1185">Reference proteome</keyword>
<dbReference type="Gene3D" id="3.20.20.140">
    <property type="entry name" value="Metal-dependent hydrolases"/>
    <property type="match status" value="1"/>
</dbReference>
<dbReference type="GO" id="GO:0070573">
    <property type="term" value="F:metallodipeptidase activity"/>
    <property type="evidence" value="ECO:0007669"/>
    <property type="project" value="InterPro"/>
</dbReference>
<dbReference type="GO" id="GO:0006508">
    <property type="term" value="P:proteolysis"/>
    <property type="evidence" value="ECO:0007669"/>
    <property type="project" value="InterPro"/>
</dbReference>
<dbReference type="KEGG" id="rue:DT065_02625"/>
<dbReference type="InterPro" id="IPR008257">
    <property type="entry name" value="Pept_M19"/>
</dbReference>
<evidence type="ECO:0000313" key="1">
    <source>
        <dbReference type="EMBL" id="AXF55015.1"/>
    </source>
</evidence>
<dbReference type="PROSITE" id="PS51365">
    <property type="entry name" value="RENAL_DIPEPTIDASE_2"/>
    <property type="match status" value="1"/>
</dbReference>
<dbReference type="SUPFAM" id="SSF51556">
    <property type="entry name" value="Metallo-dependent hydrolases"/>
    <property type="match status" value="1"/>
</dbReference>
<evidence type="ECO:0000313" key="2">
    <source>
        <dbReference type="Proteomes" id="UP000252100"/>
    </source>
</evidence>
<dbReference type="PANTHER" id="PTHR10443:SF12">
    <property type="entry name" value="DIPEPTIDASE"/>
    <property type="match status" value="1"/>
</dbReference>
<dbReference type="Pfam" id="PF01244">
    <property type="entry name" value="Peptidase_M19"/>
    <property type="match status" value="1"/>
</dbReference>
<proteinExistence type="predicted"/>
<dbReference type="Proteomes" id="UP000252100">
    <property type="component" value="Chromosome"/>
</dbReference>
<dbReference type="EMBL" id="CP031092">
    <property type="protein sequence ID" value="AXF55015.1"/>
    <property type="molecule type" value="Genomic_DNA"/>
</dbReference>
<protein>
    <submittedName>
        <fullName evidence="1">Membrane dipeptidase</fullName>
    </submittedName>
</protein>
<dbReference type="InterPro" id="IPR032466">
    <property type="entry name" value="Metal_Hydrolase"/>
</dbReference>
<organism evidence="1 2">
    <name type="scientific">Salicibibacter kimchii</name>
    <dbReference type="NCBI Taxonomy" id="2099786"/>
    <lineage>
        <taxon>Bacteria</taxon>
        <taxon>Bacillati</taxon>
        <taxon>Bacillota</taxon>
        <taxon>Bacilli</taxon>
        <taxon>Bacillales</taxon>
        <taxon>Bacillaceae</taxon>
        <taxon>Salicibibacter</taxon>
    </lineage>
</organism>
<name>A0A345BVN4_9BACI</name>
<dbReference type="PANTHER" id="PTHR10443">
    <property type="entry name" value="MICROSOMAL DIPEPTIDASE"/>
    <property type="match status" value="1"/>
</dbReference>
<gene>
    <name evidence="1" type="ORF">DT065_02625</name>
</gene>
<accession>A0A345BVN4</accession>
<reference evidence="1 2" key="1">
    <citation type="journal article" date="2018" name="J. Microbiol.">
        <title>Salicibibacter kimchii gen. nov., sp. nov., a moderately halophilic and alkalitolerant bacterium in the family Bacillaceae, isolated from kimchi.</title>
        <authorList>
            <person name="Jang J.Y."/>
            <person name="Oh Y.J."/>
            <person name="Lim S.K."/>
            <person name="Park H.K."/>
            <person name="Lee C."/>
            <person name="Kim J.Y."/>
            <person name="Lee M.A."/>
            <person name="Choi H.J."/>
        </authorList>
    </citation>
    <scope>NUCLEOTIDE SEQUENCE [LARGE SCALE GENOMIC DNA]</scope>
    <source>
        <strain evidence="1 2">NKC1-1</strain>
    </source>
</reference>